<name>A0ABY7GFL1_9GAMM</name>
<dbReference type="EMBL" id="CP113517">
    <property type="protein sequence ID" value="WAR44034.1"/>
    <property type="molecule type" value="Genomic_DNA"/>
</dbReference>
<evidence type="ECO:0000313" key="3">
    <source>
        <dbReference type="EMBL" id="WAR44034.1"/>
    </source>
</evidence>
<protein>
    <submittedName>
        <fullName evidence="3">Uncharacterized protein</fullName>
    </submittedName>
</protein>
<organism evidence="3 4">
    <name type="scientific">Methylomonas rapida</name>
    <dbReference type="NCBI Taxonomy" id="2963939"/>
    <lineage>
        <taxon>Bacteria</taxon>
        <taxon>Pseudomonadati</taxon>
        <taxon>Pseudomonadota</taxon>
        <taxon>Gammaproteobacteria</taxon>
        <taxon>Methylococcales</taxon>
        <taxon>Methylococcaceae</taxon>
        <taxon>Methylomonas</taxon>
    </lineage>
</organism>
<dbReference type="Proteomes" id="UP001162780">
    <property type="component" value="Chromosome"/>
</dbReference>
<evidence type="ECO:0000313" key="2">
    <source>
        <dbReference type="EMBL" id="WAR44033.1"/>
    </source>
</evidence>
<feature type="region of interest" description="Disordered" evidence="1">
    <location>
        <begin position="1"/>
        <end position="35"/>
    </location>
</feature>
<sequence>MQQQPGGDALGLEQSRRAMFKPATGSAGAGRGAEGGKGRFVGLVSFVGRGWPVFSHECPSLPTATAGRDRCRDVGGYFPCTNTEAAMPWAVDKAVGPLPSLPPDRRGCNGRP</sequence>
<dbReference type="RefSeq" id="WP_255189021.1">
    <property type="nucleotide sequence ID" value="NZ_CP113517.1"/>
</dbReference>
<reference evidence="3" key="1">
    <citation type="submission" date="2022-11" db="EMBL/GenBank/DDBJ databases">
        <title>Methylomonas rapida sp. nov., Carotenoid-Producing Obligate Methanotrophs with High Growth Characteristics and Biotechnological Potential.</title>
        <authorList>
            <person name="Tikhonova E.N."/>
            <person name="Suleimanov R.Z."/>
            <person name="Miroshnikov K."/>
            <person name="Oshkin I.Y."/>
            <person name="Belova S.E."/>
            <person name="Danilova O.V."/>
            <person name="Ashikhmin A."/>
            <person name="Konopkin A."/>
            <person name="But S.Y."/>
            <person name="Khmelenina V.N."/>
            <person name="Kuznetsov N."/>
            <person name="Pimenov N.V."/>
            <person name="Dedysh S.N."/>
        </authorList>
    </citation>
    <scope>NUCLEOTIDE SEQUENCE</scope>
    <source>
        <strain evidence="3">MP1</strain>
    </source>
</reference>
<evidence type="ECO:0000313" key="4">
    <source>
        <dbReference type="Proteomes" id="UP001162780"/>
    </source>
</evidence>
<dbReference type="EMBL" id="CP113517">
    <property type="protein sequence ID" value="WAR44033.1"/>
    <property type="molecule type" value="Genomic_DNA"/>
</dbReference>
<accession>A0ABY7GFL1</accession>
<keyword evidence="4" id="KW-1185">Reference proteome</keyword>
<evidence type="ECO:0000256" key="1">
    <source>
        <dbReference type="SAM" id="MobiDB-lite"/>
    </source>
</evidence>
<proteinExistence type="predicted"/>
<gene>
    <name evidence="2" type="ORF">NM686_016895</name>
    <name evidence="3" type="ORF">NM686_016900</name>
</gene>